<evidence type="ECO:0000313" key="4">
    <source>
        <dbReference type="EMBL" id="KMW18858.1"/>
    </source>
</evidence>
<dbReference type="SMART" id="SM00287">
    <property type="entry name" value="SH3b"/>
    <property type="match status" value="1"/>
</dbReference>
<dbReference type="Proteomes" id="UP000037392">
    <property type="component" value="Unassembled WGS sequence"/>
</dbReference>
<dbReference type="PATRIC" id="fig|742734.4.peg.3170"/>
<dbReference type="GeneID" id="93163456"/>
<dbReference type="InterPro" id="IPR003646">
    <property type="entry name" value="SH3-like_bac-type"/>
</dbReference>
<keyword evidence="2" id="KW-0812">Transmembrane</keyword>
<dbReference type="OrthoDB" id="1936859at2"/>
<evidence type="ECO:0000256" key="1">
    <source>
        <dbReference type="SAM" id="MobiDB-lite"/>
    </source>
</evidence>
<dbReference type="Gene3D" id="2.30.30.40">
    <property type="entry name" value="SH3 Domains"/>
    <property type="match status" value="1"/>
</dbReference>
<sequence>MSNVERTTSWQQIQLGVKDAERLIVRKEYNLVMVKARQVLEYMVRCMAERACLVEGDLSDTIDQLYEGRWINKATKDNYHTIRILGNKAVHEGDDTAYDANQAYQLLTQEVYVFANEFSGGRSSARAPQTGRTASSRQTSQRQGSSSRSGARSPQSGNRRPAQSGGQRQGGPRKKKRRRVSPVSYIWRLLIPVLIVVLLIVVIRTMVPSGDKDKGNLTTAPTVTTAATEPAPTLPPEPETVPETEPPVAVYRIKGSSVNVRTEPSTDSRIIVQLTNGTEVDYVKRYSNDWDVINYDGQEAYVSSRFLEKVEPVAETEVPATSGSGQNN</sequence>
<gene>
    <name evidence="4" type="ORF">HMPREF9470_02962</name>
</gene>
<comment type="caution">
    <text evidence="4">The sequence shown here is derived from an EMBL/GenBank/DDBJ whole genome shotgun (WGS) entry which is preliminary data.</text>
</comment>
<keyword evidence="2" id="KW-1133">Transmembrane helix</keyword>
<feature type="domain" description="SH3b" evidence="3">
    <location>
        <begin position="248"/>
        <end position="311"/>
    </location>
</feature>
<protein>
    <recommendedName>
        <fullName evidence="3">SH3b domain-containing protein</fullName>
    </recommendedName>
</protein>
<organism evidence="4 5">
    <name type="scientific">[Clostridium] citroniae WAL-19142</name>
    <dbReference type="NCBI Taxonomy" id="742734"/>
    <lineage>
        <taxon>Bacteria</taxon>
        <taxon>Bacillati</taxon>
        <taxon>Bacillota</taxon>
        <taxon>Clostridia</taxon>
        <taxon>Lachnospirales</taxon>
        <taxon>Lachnospiraceae</taxon>
        <taxon>Enterocloster</taxon>
    </lineage>
</organism>
<dbReference type="PANTHER" id="PTHR34408">
    <property type="entry name" value="FAMILY PROTEIN, PUTATIVE-RELATED"/>
    <property type="match status" value="1"/>
</dbReference>
<keyword evidence="2" id="KW-0472">Membrane</keyword>
<name>A0A0J9C191_9FIRM</name>
<dbReference type="PROSITE" id="PS51781">
    <property type="entry name" value="SH3B"/>
    <property type="match status" value="1"/>
</dbReference>
<feature type="compositionally biased region" description="Low complexity" evidence="1">
    <location>
        <begin position="129"/>
        <end position="166"/>
    </location>
</feature>
<reference evidence="4 5" key="1">
    <citation type="submission" date="2011-04" db="EMBL/GenBank/DDBJ databases">
        <title>The Genome Sequence of Clostridium citroniae WAL-19142.</title>
        <authorList>
            <consortium name="The Broad Institute Genome Sequencing Platform"/>
            <person name="Earl A."/>
            <person name="Ward D."/>
            <person name="Feldgarden M."/>
            <person name="Gevers D."/>
            <person name="Warren Y.A."/>
            <person name="Tyrrell K.L."/>
            <person name="Citron D.M."/>
            <person name="Goldstein E.J."/>
            <person name="Daigneault M."/>
            <person name="Allen-Vercoe E."/>
            <person name="Young S.K."/>
            <person name="Zeng Q."/>
            <person name="Gargeya S."/>
            <person name="Fitzgerald M."/>
            <person name="Haas B."/>
            <person name="Abouelleil A."/>
            <person name="Alvarado L."/>
            <person name="Arachchi H.M."/>
            <person name="Berlin A."/>
            <person name="Brown A."/>
            <person name="Chapman S.B."/>
            <person name="Chen Z."/>
            <person name="Dunbar C."/>
            <person name="Freedman E."/>
            <person name="Gearin G."/>
            <person name="Gellesch M."/>
            <person name="Goldberg J."/>
            <person name="Griggs A."/>
            <person name="Gujja S."/>
            <person name="Heilman E.R."/>
            <person name="Heiman D."/>
            <person name="Howarth C."/>
            <person name="Larson L."/>
            <person name="Lui A."/>
            <person name="MacDonald P.J."/>
            <person name="Mehta T."/>
            <person name="Montmayeur A."/>
            <person name="Murphy C."/>
            <person name="Neiman D."/>
            <person name="Pearson M."/>
            <person name="Priest M."/>
            <person name="Roberts A."/>
            <person name="Saif S."/>
            <person name="Shea T."/>
            <person name="Shenoy N."/>
            <person name="Sisk P."/>
            <person name="Stolte C."/>
            <person name="Sykes S."/>
            <person name="White J."/>
            <person name="Yandava C."/>
            <person name="Wortman J."/>
            <person name="Nusbaum C."/>
            <person name="Birren B."/>
        </authorList>
    </citation>
    <scope>NUCLEOTIDE SEQUENCE [LARGE SCALE GENOMIC DNA]</scope>
    <source>
        <strain evidence="4 5">WAL-19142</strain>
    </source>
</reference>
<dbReference type="Pfam" id="PF08239">
    <property type="entry name" value="SH3_3"/>
    <property type="match status" value="1"/>
</dbReference>
<dbReference type="Pfam" id="PF13643">
    <property type="entry name" value="DUF4145"/>
    <property type="match status" value="1"/>
</dbReference>
<feature type="transmembrane region" description="Helical" evidence="2">
    <location>
        <begin position="185"/>
        <end position="207"/>
    </location>
</feature>
<evidence type="ECO:0000313" key="5">
    <source>
        <dbReference type="Proteomes" id="UP000037392"/>
    </source>
</evidence>
<dbReference type="RefSeq" id="WP_048930107.1">
    <property type="nucleotide sequence ID" value="NZ_KQ235878.1"/>
</dbReference>
<evidence type="ECO:0000259" key="3">
    <source>
        <dbReference type="PROSITE" id="PS51781"/>
    </source>
</evidence>
<proteinExistence type="predicted"/>
<feature type="compositionally biased region" description="Low complexity" evidence="1">
    <location>
        <begin position="217"/>
        <end position="231"/>
    </location>
</feature>
<feature type="region of interest" description="Disordered" evidence="1">
    <location>
        <begin position="210"/>
        <end position="244"/>
    </location>
</feature>
<evidence type="ECO:0000256" key="2">
    <source>
        <dbReference type="SAM" id="Phobius"/>
    </source>
</evidence>
<accession>A0A0J9C191</accession>
<dbReference type="EMBL" id="ADLK01000022">
    <property type="protein sequence ID" value="KMW18858.1"/>
    <property type="molecule type" value="Genomic_DNA"/>
</dbReference>
<feature type="region of interest" description="Disordered" evidence="1">
    <location>
        <begin position="121"/>
        <end position="178"/>
    </location>
</feature>
<dbReference type="InterPro" id="IPR025285">
    <property type="entry name" value="DUF4145"/>
</dbReference>
<dbReference type="PANTHER" id="PTHR34408:SF2">
    <property type="entry name" value="CELL WALL-BINDING PROTEIN YWSB"/>
    <property type="match status" value="1"/>
</dbReference>
<dbReference type="InterPro" id="IPR052354">
    <property type="entry name" value="Cell_Wall_Dynamics_Protein"/>
</dbReference>
<dbReference type="AlphaFoldDB" id="A0A0J9C191"/>